<name>A0ABP5HTJ3_9ACTN</name>
<feature type="transmembrane region" description="Helical" evidence="1">
    <location>
        <begin position="389"/>
        <end position="406"/>
    </location>
</feature>
<feature type="transmembrane region" description="Helical" evidence="1">
    <location>
        <begin position="53"/>
        <end position="71"/>
    </location>
</feature>
<evidence type="ECO:0000256" key="1">
    <source>
        <dbReference type="SAM" id="Phobius"/>
    </source>
</evidence>
<dbReference type="EMBL" id="BAAAPY010000013">
    <property type="protein sequence ID" value="GAA2084783.1"/>
    <property type="molecule type" value="Genomic_DNA"/>
</dbReference>
<evidence type="ECO:0008006" key="4">
    <source>
        <dbReference type="Google" id="ProtNLM"/>
    </source>
</evidence>
<comment type="caution">
    <text evidence="2">The sequence shown here is derived from an EMBL/GenBank/DDBJ whole genome shotgun (WGS) entry which is preliminary data.</text>
</comment>
<sequence>MSSPRVRPALVAGLGAVALVVAAAVVAHLHPTDVRVHWPPLHAVWGPRFDVRLVPAVALAVLLVLWLPGFARRAGWGLAVLGTTAASWAWTMALALSDGPYGLSRVTERSSEYPATARTITDVPGFLDEFISRIPVSAADNWPIHVAGHPPGAVLPFVGLDRLGVTDPFWIAVVLVTVGATAVAAVLLTIDELGGRDLARRAAPWLALAPLVVWAGVSADWMFAAVGAWGLYLLARSAVRGSVPAALGAGVVLGYCVFMSYGLVLLGILALTVLWIARTWRPLPWAVLSALGVAVVFAVLGFAWWDAYPVLRERYFAGIASERPYWYWVWGSVAAWTCTVGVATWAALPEWWRRWRDDLREPLTTLVAGGLATVAVATLSGMSKAEVERIWLPFTVWVVAVGALLPDRWVRPLLLLQVLVAVLAQTLLVTRW</sequence>
<dbReference type="Proteomes" id="UP001501480">
    <property type="component" value="Unassembled WGS sequence"/>
</dbReference>
<feature type="transmembrane region" description="Helical" evidence="1">
    <location>
        <begin position="169"/>
        <end position="190"/>
    </location>
</feature>
<keyword evidence="1" id="KW-0812">Transmembrane</keyword>
<reference evidence="3" key="1">
    <citation type="journal article" date="2019" name="Int. J. Syst. Evol. Microbiol.">
        <title>The Global Catalogue of Microorganisms (GCM) 10K type strain sequencing project: providing services to taxonomists for standard genome sequencing and annotation.</title>
        <authorList>
            <consortium name="The Broad Institute Genomics Platform"/>
            <consortium name="The Broad Institute Genome Sequencing Center for Infectious Disease"/>
            <person name="Wu L."/>
            <person name="Ma J."/>
        </authorList>
    </citation>
    <scope>NUCLEOTIDE SEQUENCE [LARGE SCALE GENOMIC DNA]</scope>
    <source>
        <strain evidence="3">JCM 15749</strain>
    </source>
</reference>
<feature type="transmembrane region" description="Helical" evidence="1">
    <location>
        <begin position="202"/>
        <end position="232"/>
    </location>
</feature>
<keyword evidence="1" id="KW-1133">Transmembrane helix</keyword>
<protein>
    <recommendedName>
        <fullName evidence="4">DUF2029 domain-containing protein</fullName>
    </recommendedName>
</protein>
<evidence type="ECO:0000313" key="3">
    <source>
        <dbReference type="Proteomes" id="UP001501480"/>
    </source>
</evidence>
<feature type="transmembrane region" description="Helical" evidence="1">
    <location>
        <begin position="325"/>
        <end position="351"/>
    </location>
</feature>
<feature type="transmembrane region" description="Helical" evidence="1">
    <location>
        <begin position="363"/>
        <end position="383"/>
    </location>
</feature>
<accession>A0ABP5HTJ3</accession>
<gene>
    <name evidence="2" type="ORF">GCM10009821_27780</name>
</gene>
<feature type="transmembrane region" description="Helical" evidence="1">
    <location>
        <begin position="78"/>
        <end position="96"/>
    </location>
</feature>
<organism evidence="2 3">
    <name type="scientific">Aeromicrobium halocynthiae</name>
    <dbReference type="NCBI Taxonomy" id="560557"/>
    <lineage>
        <taxon>Bacteria</taxon>
        <taxon>Bacillati</taxon>
        <taxon>Actinomycetota</taxon>
        <taxon>Actinomycetes</taxon>
        <taxon>Propionibacteriales</taxon>
        <taxon>Nocardioidaceae</taxon>
        <taxon>Aeromicrobium</taxon>
    </lineage>
</organism>
<keyword evidence="3" id="KW-1185">Reference proteome</keyword>
<dbReference type="RefSeq" id="WP_344329884.1">
    <property type="nucleotide sequence ID" value="NZ_BAAAPY010000013.1"/>
</dbReference>
<feature type="transmembrane region" description="Helical" evidence="1">
    <location>
        <begin position="413"/>
        <end position="430"/>
    </location>
</feature>
<evidence type="ECO:0000313" key="2">
    <source>
        <dbReference type="EMBL" id="GAA2084783.1"/>
    </source>
</evidence>
<feature type="transmembrane region" description="Helical" evidence="1">
    <location>
        <begin position="252"/>
        <end position="276"/>
    </location>
</feature>
<feature type="transmembrane region" description="Helical" evidence="1">
    <location>
        <begin position="283"/>
        <end position="305"/>
    </location>
</feature>
<proteinExistence type="predicted"/>
<keyword evidence="1" id="KW-0472">Membrane</keyword>